<feature type="binding site" evidence="3">
    <location>
        <position position="112"/>
    </location>
    <ligand>
        <name>a divalent metal cation</name>
        <dbReference type="ChEBI" id="CHEBI:60240"/>
        <label>1</label>
    </ligand>
</feature>
<feature type="non-terminal residue" evidence="4">
    <location>
        <position position="271"/>
    </location>
</feature>
<dbReference type="InterPro" id="IPR002678">
    <property type="entry name" value="DUF34/NIF3"/>
</dbReference>
<evidence type="ECO:0000256" key="2">
    <source>
        <dbReference type="ARBA" id="ARBA00019069"/>
    </source>
</evidence>
<dbReference type="PANTHER" id="PTHR13799">
    <property type="entry name" value="NGG1 INTERACTING FACTOR 3"/>
    <property type="match status" value="1"/>
</dbReference>
<dbReference type="GO" id="GO:0046872">
    <property type="term" value="F:metal ion binding"/>
    <property type="evidence" value="ECO:0007669"/>
    <property type="project" value="UniProtKB-KW"/>
</dbReference>
<dbReference type="GO" id="GO:0005739">
    <property type="term" value="C:mitochondrion"/>
    <property type="evidence" value="ECO:0007669"/>
    <property type="project" value="TreeGrafter"/>
</dbReference>
<organism evidence="4 5">
    <name type="scientific">Diploptera punctata</name>
    <name type="common">Pacific beetle cockroach</name>
    <dbReference type="NCBI Taxonomy" id="6984"/>
    <lineage>
        <taxon>Eukaryota</taxon>
        <taxon>Metazoa</taxon>
        <taxon>Ecdysozoa</taxon>
        <taxon>Arthropoda</taxon>
        <taxon>Hexapoda</taxon>
        <taxon>Insecta</taxon>
        <taxon>Pterygota</taxon>
        <taxon>Neoptera</taxon>
        <taxon>Polyneoptera</taxon>
        <taxon>Dictyoptera</taxon>
        <taxon>Blattodea</taxon>
        <taxon>Blaberoidea</taxon>
        <taxon>Blaberidae</taxon>
        <taxon>Diplopterinae</taxon>
        <taxon>Diploptera</taxon>
    </lineage>
</organism>
<reference evidence="4" key="2">
    <citation type="submission" date="2023-05" db="EMBL/GenBank/DDBJ databases">
        <authorList>
            <person name="Fouks B."/>
        </authorList>
    </citation>
    <scope>NUCLEOTIDE SEQUENCE</scope>
    <source>
        <strain evidence="4">Stay&amp;Tobe</strain>
        <tissue evidence="4">Testes</tissue>
    </source>
</reference>
<dbReference type="Pfam" id="PF01784">
    <property type="entry name" value="DUF34_NIF3"/>
    <property type="match status" value="1"/>
</dbReference>
<feature type="binding site" evidence="3">
    <location>
        <position position="74"/>
    </location>
    <ligand>
        <name>a divalent metal cation</name>
        <dbReference type="ChEBI" id="CHEBI:60240"/>
        <label>1</label>
    </ligand>
</feature>
<name>A0AAD8AKE0_DIPPU</name>
<evidence type="ECO:0000313" key="5">
    <source>
        <dbReference type="Proteomes" id="UP001233999"/>
    </source>
</evidence>
<accession>A0AAD8AKE0</accession>
<dbReference type="Gene3D" id="3.40.1390.30">
    <property type="entry name" value="NIF3 (NGG1p interacting factor 3)-like"/>
    <property type="match status" value="1"/>
</dbReference>
<sequence length="271" mass="30198">MATGEEAGMPLNDVVSKLKSFASPSLAESWDNVGLLVEPVTKKNVKNILLTNDLTENVMEEAVKMKADLILSYHPPIFSPLKSVTRRTWKERIIATCLENRIAVYSPHTSYDAVIGGVNDWLASAFVTKSVKPITQNYAPDVKLKPFKVEITSPVTDATRTSTVLQQIQNKLAEFKPEELTSKILVVEDEMKLTVSCSKSSLPGVIETFQTYVSDGDQEHLKVSKYEDLPMPGVGLGRLCYLEKPLDVMTVVELVKKHTRLNHIYFNSSLI</sequence>
<keyword evidence="3" id="KW-0479">Metal-binding</keyword>
<gene>
    <name evidence="4" type="ORF">L9F63_001063</name>
</gene>
<dbReference type="Proteomes" id="UP001233999">
    <property type="component" value="Unassembled WGS sequence"/>
</dbReference>
<comment type="caution">
    <text evidence="4">The sequence shown here is derived from an EMBL/GenBank/DDBJ whole genome shotgun (WGS) entry which is preliminary data.</text>
</comment>
<dbReference type="SUPFAM" id="SSF102705">
    <property type="entry name" value="NIF3 (NGG1p interacting factor 3)-like"/>
    <property type="match status" value="1"/>
</dbReference>
<dbReference type="AlphaFoldDB" id="A0AAD8AKE0"/>
<dbReference type="InterPro" id="IPR036069">
    <property type="entry name" value="DUF34/NIF3_sf"/>
</dbReference>
<reference evidence="4" key="1">
    <citation type="journal article" date="2023" name="IScience">
        <title>Live-bearing cockroach genome reveals convergent evolutionary mechanisms linked to viviparity in insects and beyond.</title>
        <authorList>
            <person name="Fouks B."/>
            <person name="Harrison M.C."/>
            <person name="Mikhailova A.A."/>
            <person name="Marchal E."/>
            <person name="English S."/>
            <person name="Carruthers M."/>
            <person name="Jennings E.C."/>
            <person name="Chiamaka E.L."/>
            <person name="Frigard R.A."/>
            <person name="Pippel M."/>
            <person name="Attardo G.M."/>
            <person name="Benoit J.B."/>
            <person name="Bornberg-Bauer E."/>
            <person name="Tobe S.S."/>
        </authorList>
    </citation>
    <scope>NUCLEOTIDE SEQUENCE</scope>
    <source>
        <strain evidence="4">Stay&amp;Tobe</strain>
    </source>
</reference>
<evidence type="ECO:0000313" key="4">
    <source>
        <dbReference type="EMBL" id="KAJ9600783.1"/>
    </source>
</evidence>
<evidence type="ECO:0000256" key="3">
    <source>
        <dbReference type="PIRSR" id="PIRSR602678-1"/>
    </source>
</evidence>
<keyword evidence="5" id="KW-1185">Reference proteome</keyword>
<dbReference type="EMBL" id="JASPKZ010000046">
    <property type="protein sequence ID" value="KAJ9600783.1"/>
    <property type="molecule type" value="Genomic_DNA"/>
</dbReference>
<comment type="similarity">
    <text evidence="1">Belongs to the GTP cyclohydrolase I type 2/NIF3 family.</text>
</comment>
<protein>
    <recommendedName>
        <fullName evidence="2">NIF3-like protein 1</fullName>
    </recommendedName>
</protein>
<evidence type="ECO:0000256" key="1">
    <source>
        <dbReference type="ARBA" id="ARBA00006964"/>
    </source>
</evidence>
<dbReference type="FunFam" id="3.40.1390.30:FF:000001">
    <property type="entry name" value="GTP cyclohydrolase 1 type 2"/>
    <property type="match status" value="1"/>
</dbReference>
<dbReference type="PANTHER" id="PTHR13799:SF13">
    <property type="entry name" value="NIF3-LIKE PROTEIN 1"/>
    <property type="match status" value="1"/>
</dbReference>
<proteinExistence type="inferred from homology"/>